<dbReference type="RefSeq" id="WP_162944239.1">
    <property type="nucleotide sequence ID" value="NZ_KZ987724.1"/>
</dbReference>
<dbReference type="CDD" id="cd06170">
    <property type="entry name" value="LuxR_C_like"/>
    <property type="match status" value="1"/>
</dbReference>
<name>A0ABQ1VNG0_9BACL</name>
<dbReference type="PROSITE" id="PS50043">
    <property type="entry name" value="HTH_LUXR_2"/>
    <property type="match status" value="1"/>
</dbReference>
<evidence type="ECO:0000256" key="2">
    <source>
        <dbReference type="ARBA" id="ARBA00023125"/>
    </source>
</evidence>
<dbReference type="PANTHER" id="PTHR44688:SF16">
    <property type="entry name" value="DNA-BINDING TRANSCRIPTIONAL ACTIVATOR DEVR_DOSR"/>
    <property type="match status" value="1"/>
</dbReference>
<dbReference type="SUPFAM" id="SSF46894">
    <property type="entry name" value="C-terminal effector domain of the bipartite response regulators"/>
    <property type="match status" value="1"/>
</dbReference>
<dbReference type="PROSITE" id="PS00622">
    <property type="entry name" value="HTH_LUXR_1"/>
    <property type="match status" value="1"/>
</dbReference>
<dbReference type="Pfam" id="PF00196">
    <property type="entry name" value="GerE"/>
    <property type="match status" value="1"/>
</dbReference>
<keyword evidence="2" id="KW-0238">DNA-binding</keyword>
<feature type="domain" description="HTH luxR-type" evidence="4">
    <location>
        <begin position="163"/>
        <end position="232"/>
    </location>
</feature>
<protein>
    <recommendedName>
        <fullName evidence="4">HTH luxR-type domain-containing protein</fullName>
    </recommendedName>
</protein>
<keyword evidence="1" id="KW-0805">Transcription regulation</keyword>
<evidence type="ECO:0000313" key="5">
    <source>
        <dbReference type="EMBL" id="GGF83299.1"/>
    </source>
</evidence>
<reference evidence="6" key="1">
    <citation type="journal article" date="2019" name="Int. J. Syst. Evol. Microbiol.">
        <title>The Global Catalogue of Microorganisms (GCM) 10K type strain sequencing project: providing services to taxonomists for standard genome sequencing and annotation.</title>
        <authorList>
            <consortium name="The Broad Institute Genomics Platform"/>
            <consortium name="The Broad Institute Genome Sequencing Center for Infectious Disease"/>
            <person name="Wu L."/>
            <person name="Ma J."/>
        </authorList>
    </citation>
    <scope>NUCLEOTIDE SEQUENCE [LARGE SCALE GENOMIC DNA]</scope>
    <source>
        <strain evidence="6">CGMCC 1.15420</strain>
    </source>
</reference>
<proteinExistence type="predicted"/>
<dbReference type="EMBL" id="BMIW01000001">
    <property type="protein sequence ID" value="GGF83299.1"/>
    <property type="molecule type" value="Genomic_DNA"/>
</dbReference>
<dbReference type="Proteomes" id="UP000608420">
    <property type="component" value="Unassembled WGS sequence"/>
</dbReference>
<organism evidence="5 6">
    <name type="scientific">Paenibacillus aceti</name>
    <dbReference type="NCBI Taxonomy" id="1820010"/>
    <lineage>
        <taxon>Bacteria</taxon>
        <taxon>Bacillati</taxon>
        <taxon>Bacillota</taxon>
        <taxon>Bacilli</taxon>
        <taxon>Bacillales</taxon>
        <taxon>Paenibacillaceae</taxon>
        <taxon>Paenibacillus</taxon>
    </lineage>
</organism>
<dbReference type="Pfam" id="PF10114">
    <property type="entry name" value="PocR"/>
    <property type="match status" value="1"/>
</dbReference>
<comment type="caution">
    <text evidence="5">The sequence shown here is derived from an EMBL/GenBank/DDBJ whole genome shotgun (WGS) entry which is preliminary data.</text>
</comment>
<dbReference type="InterPro" id="IPR036388">
    <property type="entry name" value="WH-like_DNA-bd_sf"/>
</dbReference>
<keyword evidence="3" id="KW-0804">Transcription</keyword>
<dbReference type="InterPro" id="IPR018771">
    <property type="entry name" value="PocR_dom"/>
</dbReference>
<dbReference type="PRINTS" id="PR00038">
    <property type="entry name" value="HTHLUXR"/>
</dbReference>
<accession>A0ABQ1VNG0</accession>
<gene>
    <name evidence="5" type="ORF">GCM10010913_01010</name>
</gene>
<dbReference type="SMART" id="SM00421">
    <property type="entry name" value="HTH_LUXR"/>
    <property type="match status" value="1"/>
</dbReference>
<dbReference type="InterPro" id="IPR000792">
    <property type="entry name" value="Tscrpt_reg_LuxR_C"/>
</dbReference>
<evidence type="ECO:0000256" key="1">
    <source>
        <dbReference type="ARBA" id="ARBA00023015"/>
    </source>
</evidence>
<dbReference type="Gene3D" id="1.10.10.10">
    <property type="entry name" value="Winged helix-like DNA-binding domain superfamily/Winged helix DNA-binding domain"/>
    <property type="match status" value="1"/>
</dbReference>
<evidence type="ECO:0000259" key="4">
    <source>
        <dbReference type="PROSITE" id="PS50043"/>
    </source>
</evidence>
<dbReference type="InterPro" id="IPR016032">
    <property type="entry name" value="Sig_transdc_resp-reg_C-effctor"/>
</dbReference>
<keyword evidence="6" id="KW-1185">Reference proteome</keyword>
<dbReference type="PANTHER" id="PTHR44688">
    <property type="entry name" value="DNA-BINDING TRANSCRIPTIONAL ACTIVATOR DEVR_DOSR"/>
    <property type="match status" value="1"/>
</dbReference>
<evidence type="ECO:0000256" key="3">
    <source>
        <dbReference type="ARBA" id="ARBA00023163"/>
    </source>
</evidence>
<evidence type="ECO:0000313" key="6">
    <source>
        <dbReference type="Proteomes" id="UP000608420"/>
    </source>
</evidence>
<sequence length="235" mass="27251">MKEDKQPNIDHSQKWLFKIGKNKIQAFQDSFAKAFDISLCILNLEGKPLTVWSNSSLFCYDIYQQNNHRCQMERQNVISHVLLNQKQYIYSCYMGRCNFVVPIMFNKQVIAIGMGSLLNDYCYGTERANDKLDMLIELLLNSFALLNQVPVSEEVVEEEPVHSSSELFLLENKITKREIEVINKLYRGLSNKEIANKLNISEATVKTHITNILNKLGLKDRIELIIFLKQNELDL</sequence>